<feature type="domain" description="C2H2-type" evidence="7">
    <location>
        <begin position="1056"/>
        <end position="1085"/>
    </location>
</feature>
<feature type="domain" description="C2H2-type" evidence="7">
    <location>
        <begin position="600"/>
        <end position="629"/>
    </location>
</feature>
<accession>A0ABM3FEB0</accession>
<dbReference type="PANTHER" id="PTHR24379:SF121">
    <property type="entry name" value="C2H2-TYPE DOMAIN-CONTAINING PROTEIN"/>
    <property type="match status" value="1"/>
</dbReference>
<dbReference type="Gene3D" id="3.30.160.60">
    <property type="entry name" value="Classic Zinc Finger"/>
    <property type="match status" value="8"/>
</dbReference>
<reference evidence="9" key="1">
    <citation type="submission" date="2025-08" db="UniProtKB">
        <authorList>
            <consortium name="RefSeq"/>
        </authorList>
    </citation>
    <scope>IDENTIFICATION</scope>
    <source>
        <tissue evidence="9">Thorax and Abdomen</tissue>
    </source>
</reference>
<feature type="domain" description="C2H2-type" evidence="7">
    <location>
        <begin position="637"/>
        <end position="665"/>
    </location>
</feature>
<evidence type="ECO:0000256" key="5">
    <source>
        <dbReference type="PROSITE-ProRule" id="PRU00042"/>
    </source>
</evidence>
<evidence type="ECO:0000256" key="3">
    <source>
        <dbReference type="ARBA" id="ARBA00022771"/>
    </source>
</evidence>
<feature type="compositionally biased region" description="Basic residues" evidence="6">
    <location>
        <begin position="75"/>
        <end position="84"/>
    </location>
</feature>
<evidence type="ECO:0000313" key="9">
    <source>
        <dbReference type="RefSeq" id="XP_046586357.1"/>
    </source>
</evidence>
<evidence type="ECO:0000313" key="8">
    <source>
        <dbReference type="Proteomes" id="UP000829291"/>
    </source>
</evidence>
<evidence type="ECO:0000256" key="1">
    <source>
        <dbReference type="ARBA" id="ARBA00022723"/>
    </source>
</evidence>
<feature type="region of interest" description="Disordered" evidence="6">
    <location>
        <begin position="75"/>
        <end position="117"/>
    </location>
</feature>
<sequence length="1172" mass="132223">MENYEDEDDVHFCIKCHATINGLENYVQHRRAGCCRLPVKQGGVQGTTSTSKTVSYPEIPNADAFFNSLELRSSAKKPQRRISRTRLNAGKKNEGHAEARIKRPRRSQTESEEVNSKALVPGKLNILPVDAELDNPTDHLSIPSLVGFPDIVTSSTGKSVATTSSSKNCTTAGSMMKITVLNYGDKQEIPQETSFETFMADDSVAKSGTSKQREVWLGDTVLVDMGTGAETKDTAHSSLSQYEVYDYVDEVDSEDECSPDEDVVEEESCSETDDADDPEYPPQGHTGGKWRPGLPAVAQMETELAEEEVELDPEDDNPEQPPPSYTGGKWEPTSQQEIAHGQKAGDDGSKDEKEPGNQPPPDHTRGKWVPGARSDRNSGFYCSPCARTLASKVVYERHLLSELHAKRSITELDGELRLPAGGESAPVKGTRSMRGRRVVASWKVQDNEENSASDIQKQSRNRKREVIWCEMCKTWVQRPQMGKHLLSHYHCRISGVVPRSPRARTFLLDNMANIVRQSPFQCAGCRFYCNTEETFLRHWRSKYHTDAHREISSSFRCTACDVWCEDNDEMEVHVMSLSHRQVVSMMDGSVPVVITRQRRLPCDTCGQHFRYNLQLKQHVAETGHAAETASDEYQTRLRCQQCNQIFRSQIALQRHQLSNHVFKSSVKIEPYFCSLCALTFSSTDEAIRHRKSSRHKDRVEAKKYAQTGVQRKKNCLHCDASLPSIAKLKEHLLSTHIELCPRCPRCGMSFPTPQGLALHSRQRKCKFGSAQASGNDKRERSSSRSAGNDEKVVENAGSAEDCQGANTAGNVEKVVTEAAGTEYSQNAKETKVLEEATNAKDWRCGKCGYTTKSAAEYIYHESLHVEKKTGLETADMVQETHQCTICPKSFKKKNNLIAHLRCHTGEKRFLCPSCNQPFVTRAKLNQHRAANCSPCSESQIDDGGRQRNYVCTVCQSAFHTRHVLQRHMLRHTGKKILCGLPGCPTALRTPRELKIHRERIHDILELDGPYQCPECSFRTISPTRLRRHQNYHERRRPIEDEQDGAAGRKVLDKNFYHCAYTGCEFKTKLKSHLHRHLRLHTGSKPYRCAHCPYASNNFENLRKHVLSTRIHPGKSIYECTHCDTFRTNFSRELRAHLLQKHNDNFPTPELAASHVASMYNPESGSPEIQPQE</sequence>
<organism evidence="8 9">
    <name type="scientific">Neodiprion lecontei</name>
    <name type="common">Redheaded pine sawfly</name>
    <dbReference type="NCBI Taxonomy" id="441921"/>
    <lineage>
        <taxon>Eukaryota</taxon>
        <taxon>Metazoa</taxon>
        <taxon>Ecdysozoa</taxon>
        <taxon>Arthropoda</taxon>
        <taxon>Hexapoda</taxon>
        <taxon>Insecta</taxon>
        <taxon>Pterygota</taxon>
        <taxon>Neoptera</taxon>
        <taxon>Endopterygota</taxon>
        <taxon>Hymenoptera</taxon>
        <taxon>Tenthredinoidea</taxon>
        <taxon>Diprionidae</taxon>
        <taxon>Diprioninae</taxon>
        <taxon>Neodiprion</taxon>
    </lineage>
</organism>
<keyword evidence="8" id="KW-1185">Reference proteome</keyword>
<feature type="compositionally biased region" description="Acidic residues" evidence="6">
    <location>
        <begin position="303"/>
        <end position="318"/>
    </location>
</feature>
<dbReference type="PROSITE" id="PS00028">
    <property type="entry name" value="ZINC_FINGER_C2H2_1"/>
    <property type="match status" value="8"/>
</dbReference>
<keyword evidence="4" id="KW-0862">Zinc</keyword>
<dbReference type="PANTHER" id="PTHR24379">
    <property type="entry name" value="KRAB AND ZINC FINGER DOMAIN-CONTAINING"/>
    <property type="match status" value="1"/>
</dbReference>
<dbReference type="SMART" id="SM00451">
    <property type="entry name" value="ZnF_U1"/>
    <property type="match status" value="4"/>
</dbReference>
<feature type="compositionally biased region" description="Basic and acidic residues" evidence="6">
    <location>
        <begin position="343"/>
        <end position="355"/>
    </location>
</feature>
<evidence type="ECO:0000256" key="4">
    <source>
        <dbReference type="ARBA" id="ARBA00022833"/>
    </source>
</evidence>
<dbReference type="InterPro" id="IPR003604">
    <property type="entry name" value="Matrin/U1-like-C_Znf_C2H2"/>
</dbReference>
<keyword evidence="2" id="KW-0677">Repeat</keyword>
<proteinExistence type="predicted"/>
<dbReference type="Pfam" id="PF00096">
    <property type="entry name" value="zf-C2H2"/>
    <property type="match status" value="2"/>
</dbReference>
<feature type="compositionally biased region" description="Basic and acidic residues" evidence="6">
    <location>
        <begin position="91"/>
        <end position="101"/>
    </location>
</feature>
<evidence type="ECO:0000256" key="2">
    <source>
        <dbReference type="ARBA" id="ARBA00022737"/>
    </source>
</evidence>
<feature type="domain" description="C2H2-type" evidence="7">
    <location>
        <begin position="1010"/>
        <end position="1037"/>
    </location>
</feature>
<dbReference type="SMART" id="SM00355">
    <property type="entry name" value="ZnF_C2H2"/>
    <property type="match status" value="18"/>
</dbReference>
<feature type="region of interest" description="Disordered" evidence="6">
    <location>
        <begin position="768"/>
        <end position="804"/>
    </location>
</feature>
<keyword evidence="1" id="KW-0479">Metal-binding</keyword>
<dbReference type="GeneID" id="107225959"/>
<feature type="domain" description="C2H2-type" evidence="7">
    <location>
        <begin position="949"/>
        <end position="976"/>
    </location>
</feature>
<feature type="domain" description="C2H2-type" evidence="7">
    <location>
        <begin position="671"/>
        <end position="700"/>
    </location>
</feature>
<keyword evidence="3 5" id="KW-0863">Zinc-finger</keyword>
<dbReference type="Proteomes" id="UP000829291">
    <property type="component" value="Chromosome 2"/>
</dbReference>
<dbReference type="RefSeq" id="XP_046586357.1">
    <property type="nucleotide sequence ID" value="XM_046730401.1"/>
</dbReference>
<protein>
    <submittedName>
        <fullName evidence="9">Zinc finger protein 91 isoform X1</fullName>
    </submittedName>
</protein>
<dbReference type="PROSITE" id="PS50157">
    <property type="entry name" value="ZINC_FINGER_C2H2_2"/>
    <property type="match status" value="8"/>
</dbReference>
<feature type="compositionally biased region" description="Basic and acidic residues" evidence="6">
    <location>
        <begin position="775"/>
        <end position="793"/>
    </location>
</feature>
<feature type="domain" description="C2H2-type" evidence="7">
    <location>
        <begin position="842"/>
        <end position="869"/>
    </location>
</feature>
<gene>
    <name evidence="9" type="primary">LOC107225959</name>
</gene>
<feature type="region of interest" description="Disordered" evidence="6">
    <location>
        <begin position="250"/>
        <end position="373"/>
    </location>
</feature>
<evidence type="ECO:0000256" key="6">
    <source>
        <dbReference type="SAM" id="MobiDB-lite"/>
    </source>
</evidence>
<dbReference type="SUPFAM" id="SSF57667">
    <property type="entry name" value="beta-beta-alpha zinc fingers"/>
    <property type="match status" value="4"/>
</dbReference>
<feature type="domain" description="C2H2-type" evidence="7">
    <location>
        <begin position="881"/>
        <end position="908"/>
    </location>
</feature>
<evidence type="ECO:0000259" key="7">
    <source>
        <dbReference type="PROSITE" id="PS50157"/>
    </source>
</evidence>
<dbReference type="InterPro" id="IPR036236">
    <property type="entry name" value="Znf_C2H2_sf"/>
</dbReference>
<dbReference type="InterPro" id="IPR013087">
    <property type="entry name" value="Znf_C2H2_type"/>
</dbReference>
<feature type="compositionally biased region" description="Acidic residues" evidence="6">
    <location>
        <begin position="250"/>
        <end position="279"/>
    </location>
</feature>
<name>A0ABM3FEB0_NEOLC</name>